<evidence type="ECO:0000313" key="2">
    <source>
        <dbReference type="EMBL" id="CUV02631.1"/>
    </source>
</evidence>
<name>A0A160V986_9ZZZZ</name>
<dbReference type="InterPro" id="IPR010791">
    <property type="entry name" value="AttH_dom"/>
</dbReference>
<sequence>MRFRVAVLLSVILLAAACGGTPTPITDIAPTPLVTLPADEGPHDSVIEWWYFNGLLTDDRDQEYSYHYVTFQGEAVGAAVPHLLQASLGDHKAGRHLTGEQILLGSLDPDAASVDAVVNGWVMQGDGEIYSLDFELGDYSLKLTAVSTKPPVLHQGSGLVHLGPAGDTFYYTRPRLDVKGIITVNKEQRPVSGAAWMDHQWGDVVGQRVGWDWTSLQLDDGSDLMAVLVWDPTDRAPFAGYGTLVSPDGSVVTLEQNGIFISPIETWTSPATGIEYPSGWTLTVPSQALNLELTPVLLDSEFAGSSYTPAVYWEGEVRVAGTRQGRSVGGRGFVELVGYDPQQLEPTSSP</sequence>
<dbReference type="PANTHER" id="PTHR38591:SF1">
    <property type="entry name" value="BLL1000 PROTEIN"/>
    <property type="match status" value="1"/>
</dbReference>
<feature type="domain" description="AttH" evidence="1">
    <location>
        <begin position="47"/>
        <end position="203"/>
    </location>
</feature>
<dbReference type="SUPFAM" id="SSF159245">
    <property type="entry name" value="AttH-like"/>
    <property type="match status" value="1"/>
</dbReference>
<dbReference type="PROSITE" id="PS51257">
    <property type="entry name" value="PROKAR_LIPOPROTEIN"/>
    <property type="match status" value="1"/>
</dbReference>
<proteinExistence type="predicted"/>
<dbReference type="Pfam" id="PF07143">
    <property type="entry name" value="CrtC"/>
    <property type="match status" value="1"/>
</dbReference>
<accession>A0A160V986</accession>
<dbReference type="Gene3D" id="2.40.370.10">
    <property type="entry name" value="AttH-like domain"/>
    <property type="match status" value="2"/>
</dbReference>
<organism evidence="2">
    <name type="scientific">hydrothermal vent metagenome</name>
    <dbReference type="NCBI Taxonomy" id="652676"/>
    <lineage>
        <taxon>unclassified sequences</taxon>
        <taxon>metagenomes</taxon>
        <taxon>ecological metagenomes</taxon>
    </lineage>
</organism>
<reference evidence="2" key="1">
    <citation type="submission" date="2015-10" db="EMBL/GenBank/DDBJ databases">
        <authorList>
            <person name="Gilbert D.G."/>
        </authorList>
    </citation>
    <scope>NUCLEOTIDE SEQUENCE</scope>
</reference>
<dbReference type="PANTHER" id="PTHR38591">
    <property type="entry name" value="HYDROLASE"/>
    <property type="match status" value="1"/>
</dbReference>
<gene>
    <name evidence="2" type="ORF">MGWOODY_Clf1248</name>
</gene>
<evidence type="ECO:0000259" key="1">
    <source>
        <dbReference type="Pfam" id="PF07143"/>
    </source>
</evidence>
<dbReference type="EMBL" id="FAXA01000282">
    <property type="protein sequence ID" value="CUV02631.1"/>
    <property type="molecule type" value="Genomic_DNA"/>
</dbReference>
<dbReference type="InterPro" id="IPR023374">
    <property type="entry name" value="AttH-like_dom_sf"/>
</dbReference>
<protein>
    <submittedName>
        <fullName evidence="2">AttH component of AttEFGH ABC transport system</fullName>
    </submittedName>
</protein>
<dbReference type="AlphaFoldDB" id="A0A160V986"/>
<dbReference type="Pfam" id="PF17186">
    <property type="entry name" value="Lipocalin_9"/>
    <property type="match status" value="1"/>
</dbReference>